<feature type="compositionally biased region" description="Basic and acidic residues" evidence="1">
    <location>
        <begin position="298"/>
        <end position="314"/>
    </location>
</feature>
<evidence type="ECO:0000313" key="3">
    <source>
        <dbReference type="Proteomes" id="UP000007322"/>
    </source>
</evidence>
<organism evidence="2 3">
    <name type="scientific">Thermothelomyces thermophilus (strain ATCC 42464 / BCRC 31852 / DSM 1799)</name>
    <name type="common">Sporotrichum thermophile</name>
    <dbReference type="NCBI Taxonomy" id="573729"/>
    <lineage>
        <taxon>Eukaryota</taxon>
        <taxon>Fungi</taxon>
        <taxon>Dikarya</taxon>
        <taxon>Ascomycota</taxon>
        <taxon>Pezizomycotina</taxon>
        <taxon>Sordariomycetes</taxon>
        <taxon>Sordariomycetidae</taxon>
        <taxon>Sordariales</taxon>
        <taxon>Chaetomiaceae</taxon>
        <taxon>Thermothelomyces</taxon>
    </lineage>
</organism>
<name>G2QE42_THET4</name>
<dbReference type="EMBL" id="CP003004">
    <property type="protein sequence ID" value="AEO57625.1"/>
    <property type="molecule type" value="Genomic_DNA"/>
</dbReference>
<feature type="region of interest" description="Disordered" evidence="1">
    <location>
        <begin position="566"/>
        <end position="606"/>
    </location>
</feature>
<protein>
    <submittedName>
        <fullName evidence="2">Uncharacterized protein</fullName>
    </submittedName>
</protein>
<dbReference type="InParanoid" id="G2QE42"/>
<dbReference type="RefSeq" id="XP_003662870.1">
    <property type="nucleotide sequence ID" value="XM_003662822.1"/>
</dbReference>
<feature type="compositionally biased region" description="Pro residues" evidence="1">
    <location>
        <begin position="242"/>
        <end position="266"/>
    </location>
</feature>
<dbReference type="OMA" id="WQPGSTN"/>
<feature type="compositionally biased region" description="Basic and acidic residues" evidence="1">
    <location>
        <begin position="530"/>
        <end position="541"/>
    </location>
</feature>
<gene>
    <name evidence="2" type="ORF">MYCTH_2303995</name>
</gene>
<dbReference type="KEGG" id="mtm:MYCTH_2303995"/>
<feature type="compositionally biased region" description="Low complexity" evidence="1">
    <location>
        <begin position="325"/>
        <end position="342"/>
    </location>
</feature>
<feature type="compositionally biased region" description="Low complexity" evidence="1">
    <location>
        <begin position="181"/>
        <end position="192"/>
    </location>
</feature>
<evidence type="ECO:0000256" key="1">
    <source>
        <dbReference type="SAM" id="MobiDB-lite"/>
    </source>
</evidence>
<sequence length="712" mass="74442">MAAVAKPRDSPLPSLPPKLTGPPLRSIPRRPVAAPVTSTSALSPTPSPAAASPNPLPSPGGSISSLLSAYSDHTDDEPLSASADSPEGILDPKSDYSVVSPNLDVQKGSAVAGSPTRGLPSLPSDQDAQKQEPRGRVFEGDDKELPPPPPLKDSQRSLSRPRTPPDLQQQITQPSASTDAGSPSGKGSPQQGELWRRRSLKADKNLVVPDLKLVSSHGSTAASAQNSSQSSYSGQSGLESQPLPPPPPKSNPEPSKPAPAQRPPPRGANGGLPGRNIRPARSEEPAAQGEGSMGQEGSRVKENLETVKRGRSGEEELSSQGTGPAATVSSAASAAVSSASAARLPTPEHGVNDAHSPLPDTAVSPMSPASSPRPAGETKPITRKAVGAPGAQLRHAKSSQSLAPGPEGTGLGVRSPAGLPMSPRPDVNQIQKQTQPPAPPGVDNSKASSQEQILPVSPTPDRDQTSSQKHYIPYSPPADQNKASAPAQPAAPSPQSDEVARSSPAAPTGASSGNTSTQFAARQTPYPQDPIREPIRPRAFSETESIETVKPRQQYEIPPVLIDSFPSADSTSTLGGGELLPLREPDPNEPDHTDHPGAARFPRGWYTPLPADTIPDARPLTQRHYDCLTQHRYMTANRQRTNPVACRTCGHKDRNAECYICSACYLNVCSGCVAVIRRCKGDLRAVLKEVEKGGSRGSRVSGGNGERNVGQY</sequence>
<accession>G2QE42</accession>
<dbReference type="HOGENOM" id="CLU_017401_0_0_1"/>
<dbReference type="VEuPathDB" id="FungiDB:MYCTH_2303995"/>
<feature type="compositionally biased region" description="Basic and acidic residues" evidence="1">
    <location>
        <begin position="194"/>
        <end position="204"/>
    </location>
</feature>
<evidence type="ECO:0000313" key="2">
    <source>
        <dbReference type="EMBL" id="AEO57625.1"/>
    </source>
</evidence>
<feature type="compositionally biased region" description="Basic and acidic residues" evidence="1">
    <location>
        <begin position="127"/>
        <end position="145"/>
    </location>
</feature>
<feature type="compositionally biased region" description="Low complexity" evidence="1">
    <location>
        <begin position="483"/>
        <end position="513"/>
    </location>
</feature>
<feature type="compositionally biased region" description="Low complexity" evidence="1">
    <location>
        <begin position="33"/>
        <end position="69"/>
    </location>
</feature>
<proteinExistence type="predicted"/>
<dbReference type="Proteomes" id="UP000007322">
    <property type="component" value="Chromosome 3"/>
</dbReference>
<feature type="region of interest" description="Disordered" evidence="1">
    <location>
        <begin position="691"/>
        <end position="712"/>
    </location>
</feature>
<dbReference type="AlphaFoldDB" id="G2QE42"/>
<feature type="compositionally biased region" description="Low complexity" evidence="1">
    <location>
        <begin position="218"/>
        <end position="241"/>
    </location>
</feature>
<dbReference type="OrthoDB" id="5425130at2759"/>
<dbReference type="GeneID" id="11507496"/>
<keyword evidence="3" id="KW-1185">Reference proteome</keyword>
<feature type="compositionally biased region" description="Basic and acidic residues" evidence="1">
    <location>
        <begin position="581"/>
        <end position="597"/>
    </location>
</feature>
<dbReference type="eggNOG" id="ENOG502T105">
    <property type="taxonomic scope" value="Eukaryota"/>
</dbReference>
<feature type="region of interest" description="Disordered" evidence="1">
    <location>
        <begin position="1"/>
        <end position="554"/>
    </location>
</feature>
<reference evidence="2 3" key="1">
    <citation type="journal article" date="2011" name="Nat. Biotechnol.">
        <title>Comparative genomic analysis of the thermophilic biomass-degrading fungi Myceliophthora thermophila and Thielavia terrestris.</title>
        <authorList>
            <person name="Berka R.M."/>
            <person name="Grigoriev I.V."/>
            <person name="Otillar R."/>
            <person name="Salamov A."/>
            <person name="Grimwood J."/>
            <person name="Reid I."/>
            <person name="Ishmael N."/>
            <person name="John T."/>
            <person name="Darmond C."/>
            <person name="Moisan M.-C."/>
            <person name="Henrissat B."/>
            <person name="Coutinho P.M."/>
            <person name="Lombard V."/>
            <person name="Natvig D.O."/>
            <person name="Lindquist E."/>
            <person name="Schmutz J."/>
            <person name="Lucas S."/>
            <person name="Harris P."/>
            <person name="Powlowski J."/>
            <person name="Bellemare A."/>
            <person name="Taylor D."/>
            <person name="Butler G."/>
            <person name="de Vries R.P."/>
            <person name="Allijn I.E."/>
            <person name="van den Brink J."/>
            <person name="Ushinsky S."/>
            <person name="Storms R."/>
            <person name="Powell A.J."/>
            <person name="Paulsen I.T."/>
            <person name="Elbourne L.D.H."/>
            <person name="Baker S.E."/>
            <person name="Magnuson J."/>
            <person name="LaBoissiere S."/>
            <person name="Clutterbuck A.J."/>
            <person name="Martinez D."/>
            <person name="Wogulis M."/>
            <person name="de Leon A.L."/>
            <person name="Rey M.W."/>
            <person name="Tsang A."/>
        </authorList>
    </citation>
    <scope>NUCLEOTIDE SEQUENCE [LARGE SCALE GENOMIC DNA]</scope>
    <source>
        <strain evidence="3">ATCC 42464 / BCRC 31852 / DSM 1799</strain>
    </source>
</reference>
<feature type="compositionally biased region" description="Low complexity" evidence="1">
    <location>
        <begin position="362"/>
        <end position="375"/>
    </location>
</feature>
<feature type="compositionally biased region" description="Polar residues" evidence="1">
    <location>
        <begin position="156"/>
        <end position="180"/>
    </location>
</feature>